<keyword evidence="2" id="KW-1185">Reference proteome</keyword>
<dbReference type="Proteomes" id="UP000305929">
    <property type="component" value="Unassembled WGS sequence"/>
</dbReference>
<name>A0A4U5W4E8_STRLS</name>
<protein>
    <submittedName>
        <fullName evidence="1">Uncharacterized protein</fullName>
    </submittedName>
</protein>
<proteinExistence type="predicted"/>
<dbReference type="RefSeq" id="WP_137311421.1">
    <property type="nucleotide sequence ID" value="NZ_SZNQ01000003.1"/>
</dbReference>
<dbReference type="EMBL" id="SZNQ01000003">
    <property type="protein sequence ID" value="TKS96323.1"/>
    <property type="molecule type" value="Genomic_DNA"/>
</dbReference>
<reference evidence="1 2" key="1">
    <citation type="submission" date="2019-04" db="EMBL/GenBank/DDBJ databases">
        <title>Streptomyces lasaliensis sp. nov., an Actinomycete isolated from soil which produces the polyether antibiotic lasalocid.</title>
        <authorList>
            <person name="Erwin G."/>
            <person name="Haber C."/>
        </authorList>
    </citation>
    <scope>NUCLEOTIDE SEQUENCE [LARGE SCALE GENOMIC DNA]</scope>
    <source>
        <strain evidence="1 2">X-537</strain>
    </source>
</reference>
<accession>A0A4U5W4E8</accession>
<evidence type="ECO:0000313" key="2">
    <source>
        <dbReference type="Proteomes" id="UP000305929"/>
    </source>
</evidence>
<organism evidence="1 2">
    <name type="scientific">Streptomyces lasalocidi</name>
    <name type="common">Streptomyces lasaliensis</name>
    <dbReference type="NCBI Taxonomy" id="324833"/>
    <lineage>
        <taxon>Bacteria</taxon>
        <taxon>Bacillati</taxon>
        <taxon>Actinomycetota</taxon>
        <taxon>Actinomycetes</taxon>
        <taxon>Kitasatosporales</taxon>
        <taxon>Streptomycetaceae</taxon>
        <taxon>Streptomyces</taxon>
    </lineage>
</organism>
<sequence>MTADTRLPLIPQAPDGLSRRARYFVEGHGLRVPHRDLTLYREVWLQHGIPPAEIDRAVAFQERWGGIALPPAPAYEGGPRVLEADVPEGSAVSGWRFSAGGCRVSMAYAFMIGPGGEFGIDADHWTPLHASTEGWVEALALADHAGHWAKTITKIKGGAVEELDLDGFEPVPEVQGLADTWWRGKESLIAVYRGEASGFDAPHCLRAHIYGGLDAWGLGGT</sequence>
<dbReference type="OrthoDB" id="3361584at2"/>
<dbReference type="AlphaFoldDB" id="A0A4U5W4E8"/>
<comment type="caution">
    <text evidence="1">The sequence shown here is derived from an EMBL/GenBank/DDBJ whole genome shotgun (WGS) entry which is preliminary data.</text>
</comment>
<evidence type="ECO:0000313" key="1">
    <source>
        <dbReference type="EMBL" id="TKS96323.1"/>
    </source>
</evidence>
<gene>
    <name evidence="1" type="ORF">E4U91_37245</name>
</gene>